<dbReference type="GO" id="GO:0005643">
    <property type="term" value="C:nuclear pore"/>
    <property type="evidence" value="ECO:0007669"/>
    <property type="project" value="TreeGrafter"/>
</dbReference>
<dbReference type="PANTHER" id="PTHR18898:SF2">
    <property type="entry name" value="NUCLEOPROTEIN TPR"/>
    <property type="match status" value="1"/>
</dbReference>
<dbReference type="EMBL" id="JARK01000274">
    <property type="protein sequence ID" value="EYC39124.1"/>
    <property type="molecule type" value="Genomic_DNA"/>
</dbReference>
<comment type="caution">
    <text evidence="3">The sequence shown here is derived from an EMBL/GenBank/DDBJ whole genome shotgun (WGS) entry which is preliminary data.</text>
</comment>
<feature type="compositionally biased region" description="Acidic residues" evidence="2">
    <location>
        <begin position="1823"/>
        <end position="1845"/>
    </location>
</feature>
<dbReference type="OrthoDB" id="5849780at2759"/>
<feature type="coiled-coil region" evidence="1">
    <location>
        <begin position="726"/>
        <end position="833"/>
    </location>
</feature>
<evidence type="ECO:0008006" key="5">
    <source>
        <dbReference type="Google" id="ProtNLM"/>
    </source>
</evidence>
<feature type="compositionally biased region" description="Low complexity" evidence="2">
    <location>
        <begin position="1601"/>
        <end position="1614"/>
    </location>
</feature>
<dbReference type="GO" id="GO:1901673">
    <property type="term" value="P:regulation of mitotic spindle assembly"/>
    <property type="evidence" value="ECO:0007669"/>
    <property type="project" value="TreeGrafter"/>
</dbReference>
<evidence type="ECO:0000256" key="1">
    <source>
        <dbReference type="SAM" id="Coils"/>
    </source>
</evidence>
<feature type="coiled-coil region" evidence="1">
    <location>
        <begin position="350"/>
        <end position="402"/>
    </location>
</feature>
<feature type="coiled-coil region" evidence="1">
    <location>
        <begin position="431"/>
        <end position="465"/>
    </location>
</feature>
<sequence>MDTTPIPEEVMDADSVVSDVKPSVTTVVPVLPVAEGTSSETSTSANVVVVAEPVVVAQTGEALPAEANNENDNASEQNILSEIVSLRHAKQNIEEELLDVKEKCKELSTRNSELQSQVASSIEDLNERSRLYRQLEASRNDLARTKMELDCDIERLKHEKNERDNAIRTLTKEKHLIATENFGLKDELQKVLHEKAALLQEKDSREQEMRTIMSERERARAETEVYASSRSWFLQEIAQRDNKCAEIKIEMSAKELSWQRERLQLKDEIARLQLEAEDHSGQVQLHKKRAEDAVERIEQLSNEHAEAIAGLQAELRKERELSSMYKESLDKAEHVAAEISEQWKSREGLFEETKQVLASIQEEIEEEKRLRSLEVERKDEEIAELKEELSKANDLLKSKHAVHLNVSEDELAVLSPAAVETARLLRGGQSLTSIVREHARLTGELAEARERNKQLELNLREMVEEIEERAPQLFHQKELLDKTFDHNCRLQEQLKEADEARRRLESARDATTRELAFTRAELEKYQRDYAKVSKQVQHLLFVMEKERRGEDEAMDDNEEENARLFNNIAQLQKINRRLESELEVAKTSAEQVVLTSKNAEIECLKRELESTRKAESSLKGELEQMHTTFDLLQAQTEQLKKLTEDNVSVAEARTAKIKAEEAAAKAQASELKVARLEEYIRALKEEREISERVHSDRAARNEQVVAEVKMTNARLEASFELQKQTTAVFEKELERAQKEFDQIREENDRLRSADAQMAGKVEQLQNEFFDMQRKANNYKVELHAARDEVEHARLTINRLESEIEAYKRTAFGEQQMMMSLNELTARLSRIEAEKTTSLESQLEVIRLERDSLKTSNARLTDQLSHSRNDAKQVQTRFEQELSLVREQLGEKEKELTSSERQLIDLRTRLSNMQAQYTAHESTIGMTPERLQKECQQLKNRTQYLECQLDEMKAKLAEAESIAMKKSDENERMESHSNVLESNLKQMAELGSMERERLEARANSAEARSEELTSKVAQLSTNIDRLESEIAEMKMQQLERSTELQLRIDILEAQKKDADESVGRLNESLVAAHAELEKRLSERNQLSDQVSELKAALSEKEGELMLRDAKLESKEKELISASEASRVAEESLHHAEELLAARSNEVVAAESRFNDAVKQYEEKLEQILQKYENVVAQITESAATSDADKPSDLTLNPDSSGSVIESLQSVVAFLREEKQMAVSRSMTAEVEVRRLRAEIGEIRSNRDELSATVRRLQAEVVANANALAEKAQLVERLEAMAVVQRQNTMYRCENEKLHKVSTELSKQKKEVEVKFAEVTASFSDANTKITTLTSELNTKKKEADLLRQRVAEAALKGDQEIRAELDQCRSKLSRVEAELAKASSQAVEAEKLKMAAETRVKELMTKHTDTCTKFEATRKLARRYRDENAEDKLKISNLEAEVARLKSMPPPTSAAGASSSQDLNAMKERISSLEEENAKLANDLTSKIGEYEEVRFRLNAMAPSFEKAQARVAQLTAEKSDLVARIASLEGQVSSAWPGNNHNRPSVSLSASSVMSVGSQPDSIASGDSAPTAISTSKRLAFDSPVRYQNPPTVTTSADTISGTSHSAVSQSSSTVSLPAASLSSQVPKLFKSSVEPAFPSTQAASAPSTEETPAKQIANVTSESAPTVQVPSSPITYSLATSSAARISPGQSLFGKSAPVAATNVSTSSANSTTAEASGCGSVVTEAEQSSQVSGSAEVRGAEANDDDGAGHNDSAGESRDSGSGMPVSSSDGRRKRAATNETSSCESKRHRDSPSEIVTSSEERRDLDVIPESNMAAAADIEGMDVPDDAEGDDDIEVLEEGQDDNVQHVELLSDEDVSEQSMDDFEDEEEEDGGMESDEEIDNGDSADVVVLSDGDDDAEEIGEVEMEDDQGDDELDEGDGLVVGHDDEALAADDNSLDAPAQGGDFVDDEDREAASAVEEADDEGRTDTGNNSGAGASAARHASTASSMATGSSGTSAPPTARLRIPIVYGAEDQCSSSNETGTGSFAVRRRRPIGLYQADLFNDQLFFVVFCYFAFNYSYQLFHMHCIGVGRHTEGAGGPSFAIGQWHEWINSGACSRRPLLTPGTLLYLLGYKIPVCSM</sequence>
<protein>
    <recommendedName>
        <fullName evidence="5">Nucleoprotein TPR</fullName>
    </recommendedName>
</protein>
<dbReference type="GO" id="GO:0017056">
    <property type="term" value="F:structural constituent of nuclear pore"/>
    <property type="evidence" value="ECO:0007669"/>
    <property type="project" value="TreeGrafter"/>
</dbReference>
<feature type="region of interest" description="Disordered" evidence="2">
    <location>
        <begin position="1533"/>
        <end position="1570"/>
    </location>
</feature>
<feature type="compositionally biased region" description="Polar residues" evidence="2">
    <location>
        <begin position="1589"/>
        <end position="1600"/>
    </location>
</feature>
<feature type="coiled-coil region" evidence="1">
    <location>
        <begin position="881"/>
        <end position="1102"/>
    </location>
</feature>
<feature type="compositionally biased region" description="Low complexity" evidence="2">
    <location>
        <begin position="1699"/>
        <end position="1718"/>
    </location>
</feature>
<feature type="coiled-coil region" evidence="1">
    <location>
        <begin position="490"/>
        <end position="693"/>
    </location>
</feature>
<dbReference type="GO" id="GO:0006406">
    <property type="term" value="P:mRNA export from nucleus"/>
    <property type="evidence" value="ECO:0007669"/>
    <property type="project" value="TreeGrafter"/>
</dbReference>
<proteinExistence type="predicted"/>
<feature type="compositionally biased region" description="Acidic residues" evidence="2">
    <location>
        <begin position="1896"/>
        <end position="1922"/>
    </location>
</feature>
<organism evidence="3 4">
    <name type="scientific">Ancylostoma ceylanicum</name>
    <dbReference type="NCBI Taxonomy" id="53326"/>
    <lineage>
        <taxon>Eukaryota</taxon>
        <taxon>Metazoa</taxon>
        <taxon>Ecdysozoa</taxon>
        <taxon>Nematoda</taxon>
        <taxon>Chromadorea</taxon>
        <taxon>Rhabditida</taxon>
        <taxon>Rhabditina</taxon>
        <taxon>Rhabditomorpha</taxon>
        <taxon>Strongyloidea</taxon>
        <taxon>Ancylostomatidae</taxon>
        <taxon>Ancylostomatinae</taxon>
        <taxon>Ancylostoma</taxon>
    </lineage>
</organism>
<feature type="compositionally biased region" description="Polar residues" evidence="2">
    <location>
        <begin position="1533"/>
        <end position="1544"/>
    </location>
</feature>
<evidence type="ECO:0000256" key="2">
    <source>
        <dbReference type="SAM" id="MobiDB-lite"/>
    </source>
</evidence>
<feature type="region of interest" description="Disordered" evidence="2">
    <location>
        <begin position="1582"/>
        <end position="1614"/>
    </location>
</feature>
<feature type="coiled-coil region" evidence="1">
    <location>
        <begin position="1149"/>
        <end position="1180"/>
    </location>
</feature>
<feature type="compositionally biased region" description="Basic and acidic residues" evidence="2">
    <location>
        <begin position="1749"/>
        <end position="1761"/>
    </location>
</feature>
<dbReference type="Proteomes" id="UP000024635">
    <property type="component" value="Unassembled WGS sequence"/>
</dbReference>
<evidence type="ECO:0000313" key="3">
    <source>
        <dbReference type="EMBL" id="EYC39124.1"/>
    </source>
</evidence>
<feature type="coiled-coil region" evidence="1">
    <location>
        <begin position="83"/>
        <end position="222"/>
    </location>
</feature>
<reference evidence="4" key="1">
    <citation type="journal article" date="2015" name="Nat. Genet.">
        <title>The genome and transcriptome of the zoonotic hookworm Ancylostoma ceylanicum identify infection-specific gene families.</title>
        <authorList>
            <person name="Schwarz E.M."/>
            <person name="Hu Y."/>
            <person name="Antoshechkin I."/>
            <person name="Miller M.M."/>
            <person name="Sternberg P.W."/>
            <person name="Aroian R.V."/>
        </authorList>
    </citation>
    <scope>NUCLEOTIDE SEQUENCE</scope>
    <source>
        <strain evidence="4">HY135</strain>
    </source>
</reference>
<keyword evidence="1" id="KW-0175">Coiled coil</keyword>
<feature type="coiled-coil region" evidence="1">
    <location>
        <begin position="255"/>
        <end position="314"/>
    </location>
</feature>
<evidence type="ECO:0000313" key="4">
    <source>
        <dbReference type="Proteomes" id="UP000024635"/>
    </source>
</evidence>
<keyword evidence="4" id="KW-1185">Reference proteome</keyword>
<feature type="compositionally biased region" description="Low complexity" evidence="2">
    <location>
        <begin position="1972"/>
        <end position="2001"/>
    </location>
</feature>
<dbReference type="STRING" id="53326.A0A016WH48"/>
<feature type="coiled-coil region" evidence="1">
    <location>
        <begin position="1231"/>
        <end position="1258"/>
    </location>
</feature>
<feature type="compositionally biased region" description="Acidic residues" evidence="2">
    <location>
        <begin position="1854"/>
        <end position="1887"/>
    </location>
</feature>
<feature type="compositionally biased region" description="Low complexity" evidence="2">
    <location>
        <begin position="1545"/>
        <end position="1558"/>
    </location>
</feature>
<name>A0A016WH48_9BILA</name>
<dbReference type="PANTHER" id="PTHR18898">
    <property type="entry name" value="NUCLEOPROTEIN TPR-RELATED"/>
    <property type="match status" value="1"/>
</dbReference>
<feature type="coiled-coil region" evidence="1">
    <location>
        <begin position="1328"/>
        <end position="1531"/>
    </location>
</feature>
<gene>
    <name evidence="3" type="primary">Acey_s0674.g1410</name>
    <name evidence="3" type="synonym">Acey-npp-21</name>
    <name evidence="3" type="ORF">Y032_0674g1410</name>
</gene>
<accession>A0A016WH48</accession>
<feature type="region of interest" description="Disordered" evidence="2">
    <location>
        <begin position="1699"/>
        <end position="2004"/>
    </location>
</feature>